<dbReference type="Proteomes" id="UP000196573">
    <property type="component" value="Unassembled WGS sequence"/>
</dbReference>
<evidence type="ECO:0000313" key="10">
    <source>
        <dbReference type="EMBL" id="SMA50767.1"/>
    </source>
</evidence>
<keyword evidence="5" id="KW-0378">Hydrolase</keyword>
<feature type="region of interest" description="Disordered" evidence="7">
    <location>
        <begin position="164"/>
        <end position="222"/>
    </location>
</feature>
<keyword evidence="8" id="KW-0812">Transmembrane</keyword>
<name>A0A1X7ATM6_9GAMM</name>
<dbReference type="Gene3D" id="2.40.70.10">
    <property type="entry name" value="Acid Proteases"/>
    <property type="match status" value="2"/>
</dbReference>
<evidence type="ECO:0000256" key="4">
    <source>
        <dbReference type="ARBA" id="ARBA00022750"/>
    </source>
</evidence>
<organism evidence="10 11">
    <name type="scientific">Parendozoicomonas haliclonae</name>
    <dbReference type="NCBI Taxonomy" id="1960125"/>
    <lineage>
        <taxon>Bacteria</taxon>
        <taxon>Pseudomonadati</taxon>
        <taxon>Pseudomonadota</taxon>
        <taxon>Gammaproteobacteria</taxon>
        <taxon>Oceanospirillales</taxon>
        <taxon>Endozoicomonadaceae</taxon>
        <taxon>Parendozoicomonas</taxon>
    </lineage>
</organism>
<keyword evidence="6" id="KW-0865">Zymogen</keyword>
<dbReference type="Pfam" id="PF00026">
    <property type="entry name" value="Asp"/>
    <property type="match status" value="1"/>
</dbReference>
<comment type="similarity">
    <text evidence="1">Belongs to the peptidase A1 family.</text>
</comment>
<dbReference type="PROSITE" id="PS51767">
    <property type="entry name" value="PEPTIDASE_A1"/>
    <property type="match status" value="1"/>
</dbReference>
<dbReference type="CDD" id="cd05471">
    <property type="entry name" value="pepsin_like"/>
    <property type="match status" value="1"/>
</dbReference>
<keyword evidence="4" id="KW-0064">Aspartyl protease</keyword>
<evidence type="ECO:0000256" key="2">
    <source>
        <dbReference type="ARBA" id="ARBA00022670"/>
    </source>
</evidence>
<dbReference type="PANTHER" id="PTHR47965">
    <property type="entry name" value="ASPARTYL PROTEASE-RELATED"/>
    <property type="match status" value="1"/>
</dbReference>
<evidence type="ECO:0000313" key="11">
    <source>
        <dbReference type="Proteomes" id="UP000196573"/>
    </source>
</evidence>
<accession>A0A1X7ATM6</accession>
<feature type="domain" description="Peptidase A1" evidence="9">
    <location>
        <begin position="275"/>
        <end position="624"/>
    </location>
</feature>
<dbReference type="EMBL" id="FWPT01000016">
    <property type="protein sequence ID" value="SMA50767.1"/>
    <property type="molecule type" value="Genomic_DNA"/>
</dbReference>
<gene>
    <name evidence="10" type="ORF">EHSB41UT_04584</name>
</gene>
<reference evidence="10 11" key="1">
    <citation type="submission" date="2017-03" db="EMBL/GenBank/DDBJ databases">
        <authorList>
            <person name="Afonso C.L."/>
            <person name="Miller P.J."/>
            <person name="Scott M.A."/>
            <person name="Spackman E."/>
            <person name="Goraichik I."/>
            <person name="Dimitrov K.M."/>
            <person name="Suarez D.L."/>
            <person name="Swayne D.E."/>
        </authorList>
    </citation>
    <scope>NUCLEOTIDE SEQUENCE [LARGE SCALE GENOMIC DNA]</scope>
    <source>
        <strain evidence="10">SB41UT1</strain>
    </source>
</reference>
<proteinExistence type="inferred from homology"/>
<keyword evidence="8" id="KW-0472">Membrane</keyword>
<dbReference type="InterPro" id="IPR001461">
    <property type="entry name" value="Aspartic_peptidase_A1"/>
</dbReference>
<evidence type="ECO:0000256" key="5">
    <source>
        <dbReference type="ARBA" id="ARBA00022801"/>
    </source>
</evidence>
<keyword evidence="8" id="KW-1133">Transmembrane helix</keyword>
<sequence>MYMQIFNQTAVNHTLGTNGINQHHNRSNSSVDVRDGHNNPIRPSLDGPKGIAKPKNYLPSQQTGKPQVGVDRGQFLINQLSRRTETGHAHERRPEYLHLTINKNPSANVPTHGNQQTSIIDIKTKRRQIKSRKHETKYKKWQSHQFEIKEELTEMASDFSDLSLDRDDGTNHQDSLYLQKKKKRKARGTLNPKASSDTAQTEMCEFPPMPEPTAGHRADEKSEYSHISEACKGTLTPTDYGEIEGELIGDSDVAFPRNGSIKLYTDWNYSPHLILAVGKTADGKPQQVKTILDTGSTYPLMAGKKSKHSKQVYVEDDSTTAHKTGIYFSGAYGLTKDSRSWSGHQVSDLLAFGEYEPHRRKFFVQDHGSNKGSVFGFDTQIGSGWNELKNTKGIGDSFWLTLCNSHLGEESVEFSGSLAFSEDAITNGGNQQTTPLYLESSYSKQFFSSGVIGSYPVELVDIEVNGTRFHDTCWKMNGYRMTMVDTGTPGLFLPEDMYQKTTQILKDHIRQLHNIKIHDDFFDKRSAQAVTLEQYKYIMNNLPSIRLGFRQKGGDAQGVWIEIPPQNYIWTTTATTLHGHLHSVYIYNALSAINPLMDPTLAGTAVLNGYRFHFDPENGRIGVAKAGCNSFSQEFSESLGVESYDIEGGRGSCTGPLAGSVLAIYAIGACACCSCCGCIGIACKKCLCKRKKKSSALQGDDQSLSINITTDENNNDESLPLLDENSSGLSDYQTIDRSESLPTLPPIHIEFGNGH</sequence>
<keyword evidence="2 10" id="KW-0645">Protease</keyword>
<keyword evidence="3" id="KW-0732">Signal</keyword>
<dbReference type="InterPro" id="IPR033121">
    <property type="entry name" value="PEPTIDASE_A1"/>
</dbReference>
<evidence type="ECO:0000259" key="9">
    <source>
        <dbReference type="PROSITE" id="PS51767"/>
    </source>
</evidence>
<dbReference type="GO" id="GO:0006508">
    <property type="term" value="P:proteolysis"/>
    <property type="evidence" value="ECO:0007669"/>
    <property type="project" value="UniProtKB-KW"/>
</dbReference>
<feature type="transmembrane region" description="Helical" evidence="8">
    <location>
        <begin position="662"/>
        <end position="683"/>
    </location>
</feature>
<keyword evidence="11" id="KW-1185">Reference proteome</keyword>
<protein>
    <submittedName>
        <fullName evidence="10">Eukaryotic aspartyl protease</fullName>
    </submittedName>
</protein>
<feature type="compositionally biased region" description="Polar residues" evidence="7">
    <location>
        <begin position="16"/>
        <end position="31"/>
    </location>
</feature>
<dbReference type="GO" id="GO:0004190">
    <property type="term" value="F:aspartic-type endopeptidase activity"/>
    <property type="evidence" value="ECO:0007669"/>
    <property type="project" value="UniProtKB-KW"/>
</dbReference>
<dbReference type="InterPro" id="IPR034164">
    <property type="entry name" value="Pepsin-like_dom"/>
</dbReference>
<evidence type="ECO:0000256" key="3">
    <source>
        <dbReference type="ARBA" id="ARBA00022729"/>
    </source>
</evidence>
<feature type="compositionally biased region" description="Polar residues" evidence="7">
    <location>
        <begin position="192"/>
        <end position="201"/>
    </location>
</feature>
<evidence type="ECO:0000256" key="7">
    <source>
        <dbReference type="SAM" id="MobiDB-lite"/>
    </source>
</evidence>
<dbReference type="SUPFAM" id="SSF50630">
    <property type="entry name" value="Acid proteases"/>
    <property type="match status" value="1"/>
</dbReference>
<dbReference type="PANTHER" id="PTHR47965:SF12">
    <property type="entry name" value="ASPARTIC PROTEINASE 3-RELATED"/>
    <property type="match status" value="1"/>
</dbReference>
<dbReference type="InterPro" id="IPR021109">
    <property type="entry name" value="Peptidase_aspartic_dom_sf"/>
</dbReference>
<dbReference type="AlphaFoldDB" id="A0A1X7ATM6"/>
<evidence type="ECO:0000256" key="1">
    <source>
        <dbReference type="ARBA" id="ARBA00007447"/>
    </source>
</evidence>
<feature type="region of interest" description="Disordered" evidence="7">
    <location>
        <begin position="16"/>
        <end position="68"/>
    </location>
</feature>
<evidence type="ECO:0000256" key="6">
    <source>
        <dbReference type="ARBA" id="ARBA00023145"/>
    </source>
</evidence>
<evidence type="ECO:0000256" key="8">
    <source>
        <dbReference type="SAM" id="Phobius"/>
    </source>
</evidence>